<dbReference type="GeneID" id="80540342"/>
<feature type="region of interest" description="Disordered" evidence="1">
    <location>
        <begin position="85"/>
        <end position="115"/>
    </location>
</feature>
<name>A0A5B9R0A7_9ALPH</name>
<evidence type="ECO:0000313" key="3">
    <source>
        <dbReference type="Proteomes" id="UP001144437"/>
    </source>
</evidence>
<dbReference type="Proteomes" id="UP001144437">
    <property type="component" value="Segment"/>
</dbReference>
<accession>A0A5B9R0A7</accession>
<evidence type="ECO:0000313" key="2">
    <source>
        <dbReference type="EMBL" id="QEG54112.1"/>
    </source>
</evidence>
<dbReference type="EMBL" id="MK360902">
    <property type="protein sequence ID" value="QEG54112.1"/>
    <property type="molecule type" value="Genomic_DNA"/>
</dbReference>
<feature type="compositionally biased region" description="Polar residues" evidence="1">
    <location>
        <begin position="85"/>
        <end position="97"/>
    </location>
</feature>
<dbReference type="RefSeq" id="YP_010801552.1">
    <property type="nucleotide sequence ID" value="NC_076966.1"/>
</dbReference>
<keyword evidence="3" id="KW-1185">Reference proteome</keyword>
<evidence type="ECO:0000256" key="1">
    <source>
        <dbReference type="SAM" id="MobiDB-lite"/>
    </source>
</evidence>
<reference evidence="2" key="1">
    <citation type="journal article" date="2019" name="Vet. Microbiol.">
        <title>Disease surveillance in wild Victorian cacatuids reveals co-infection with multiple agents and detection of novel avian viruses.</title>
        <authorList>
            <person name="Sutherland M."/>
            <person name="Sarker S."/>
            <person name="Vaz P.K."/>
            <person name="Legione A.R."/>
            <person name="Devlin J.M."/>
            <person name="Macwhirter P.L."/>
            <person name="Whiteley P.L."/>
            <person name="Raidal S.R."/>
        </authorList>
    </citation>
    <scope>NUCLEOTIDE SEQUENCE</scope>
    <source>
        <strain evidence="2">97-0001</strain>
    </source>
</reference>
<proteinExistence type="predicted"/>
<sequence>MTSQRHDQGLYTIYEESECDGGSYTSTRLRDEEVIYFDPSTLPSFFIEPIPDPFGSELSDESTFPSTSVTEFTCSTDLGGLTIPSTATTDLGSTESIYDNVPRQGVPQLEPFAAD</sequence>
<dbReference type="KEGG" id="vg:80540342"/>
<protein>
    <submittedName>
        <fullName evidence="2">Uncharacterized protein</fullName>
    </submittedName>
</protein>
<organism evidence="2 3">
    <name type="scientific">Cacatuid alphaherpesvirus 2</name>
    <dbReference type="NCBI Taxonomy" id="2604840"/>
    <lineage>
        <taxon>Viruses</taxon>
        <taxon>Duplodnaviria</taxon>
        <taxon>Heunggongvirae</taxon>
        <taxon>Peploviricota</taxon>
        <taxon>Herviviricetes</taxon>
        <taxon>Herpesvirales</taxon>
        <taxon>Orthoherpesviridae</taxon>
        <taxon>Alphaherpesvirinae</taxon>
        <taxon>Iltovirus</taxon>
        <taxon>Iltovirus cacatuidalpha2</taxon>
    </lineage>
</organism>